<proteinExistence type="predicted"/>
<dbReference type="EMBL" id="UINC01065496">
    <property type="protein sequence ID" value="SVB95229.1"/>
    <property type="molecule type" value="Genomic_DNA"/>
</dbReference>
<gene>
    <name evidence="1" type="ORF">METZ01_LOCUS248083</name>
</gene>
<sequence>MASHRQGQQEAVQDEEYPVGHAHDRYVDAVFVDLGPGFIHRHVAKIVFQRHGHTKQKQV</sequence>
<evidence type="ECO:0000313" key="1">
    <source>
        <dbReference type="EMBL" id="SVB95229.1"/>
    </source>
</evidence>
<dbReference type="AlphaFoldDB" id="A0A382I7L0"/>
<accession>A0A382I7L0</accession>
<name>A0A382I7L0_9ZZZZ</name>
<organism evidence="1">
    <name type="scientific">marine metagenome</name>
    <dbReference type="NCBI Taxonomy" id="408172"/>
    <lineage>
        <taxon>unclassified sequences</taxon>
        <taxon>metagenomes</taxon>
        <taxon>ecological metagenomes</taxon>
    </lineage>
</organism>
<reference evidence="1" key="1">
    <citation type="submission" date="2018-05" db="EMBL/GenBank/DDBJ databases">
        <authorList>
            <person name="Lanie J.A."/>
            <person name="Ng W.-L."/>
            <person name="Kazmierczak K.M."/>
            <person name="Andrzejewski T.M."/>
            <person name="Davidsen T.M."/>
            <person name="Wayne K.J."/>
            <person name="Tettelin H."/>
            <person name="Glass J.I."/>
            <person name="Rusch D."/>
            <person name="Podicherti R."/>
            <person name="Tsui H.-C.T."/>
            <person name="Winkler M.E."/>
        </authorList>
    </citation>
    <scope>NUCLEOTIDE SEQUENCE</scope>
</reference>
<protein>
    <submittedName>
        <fullName evidence="1">Uncharacterized protein</fullName>
    </submittedName>
</protein>